<sequence>MKKSIIFLLFLTLTILALPAQSNAVMDQFLSREEADVPTSLLLIAQATEQLPSDAAPADAISWAEEQSWGKKLTQGDDQAMTSGLFHLALFKSFNIKGGIMYTITKSPRSAALEAGYQGYITGVPYVNHKMTPVEVLDSLSMALEIQEAKQ</sequence>
<feature type="signal peptide" evidence="1">
    <location>
        <begin position="1"/>
        <end position="24"/>
    </location>
</feature>
<evidence type="ECO:0000313" key="3">
    <source>
        <dbReference type="Proteomes" id="UP000324209"/>
    </source>
</evidence>
<organism evidence="2 3">
    <name type="scientific">Oceanispirochaeta crateris</name>
    <dbReference type="NCBI Taxonomy" id="2518645"/>
    <lineage>
        <taxon>Bacteria</taxon>
        <taxon>Pseudomonadati</taxon>
        <taxon>Spirochaetota</taxon>
        <taxon>Spirochaetia</taxon>
        <taxon>Spirochaetales</taxon>
        <taxon>Spirochaetaceae</taxon>
        <taxon>Oceanispirochaeta</taxon>
    </lineage>
</organism>
<feature type="chain" id="PRO_5022844024" evidence="1">
    <location>
        <begin position="25"/>
        <end position="151"/>
    </location>
</feature>
<keyword evidence="3" id="KW-1185">Reference proteome</keyword>
<name>A0A5C1QHL7_9SPIO</name>
<dbReference type="EMBL" id="CP036150">
    <property type="protein sequence ID" value="QEN07007.1"/>
    <property type="molecule type" value="Genomic_DNA"/>
</dbReference>
<accession>A0A5C1QHL7</accession>
<dbReference type="OrthoDB" id="361064at2"/>
<dbReference type="KEGG" id="ock:EXM22_03025"/>
<dbReference type="RefSeq" id="WP_149485089.1">
    <property type="nucleotide sequence ID" value="NZ_CP036150.1"/>
</dbReference>
<keyword evidence="1" id="KW-0732">Signal</keyword>
<evidence type="ECO:0000313" key="2">
    <source>
        <dbReference type="EMBL" id="QEN07007.1"/>
    </source>
</evidence>
<dbReference type="AlphaFoldDB" id="A0A5C1QHL7"/>
<proteinExistence type="predicted"/>
<reference evidence="2 3" key="1">
    <citation type="submission" date="2019-02" db="EMBL/GenBank/DDBJ databases">
        <title>Complete Genome Sequence and Methylome Analysis of free living Spirochaetas.</title>
        <authorList>
            <person name="Fomenkov A."/>
            <person name="Dubinina G."/>
            <person name="Leshcheva N."/>
            <person name="Mikheeva N."/>
            <person name="Grabovich M."/>
            <person name="Vincze T."/>
            <person name="Roberts R.J."/>
        </authorList>
    </citation>
    <scope>NUCLEOTIDE SEQUENCE [LARGE SCALE GENOMIC DNA]</scope>
    <source>
        <strain evidence="2 3">K2</strain>
    </source>
</reference>
<dbReference type="Proteomes" id="UP000324209">
    <property type="component" value="Chromosome"/>
</dbReference>
<gene>
    <name evidence="2" type="ORF">EXM22_03025</name>
</gene>
<protein>
    <submittedName>
        <fullName evidence="2">Uncharacterized protein</fullName>
    </submittedName>
</protein>
<evidence type="ECO:0000256" key="1">
    <source>
        <dbReference type="SAM" id="SignalP"/>
    </source>
</evidence>